<evidence type="ECO:0000313" key="7">
    <source>
        <dbReference type="Proteomes" id="UP000295601"/>
    </source>
</evidence>
<dbReference type="SUPFAM" id="SSF53850">
    <property type="entry name" value="Periplasmic binding protein-like II"/>
    <property type="match status" value="1"/>
</dbReference>
<keyword evidence="3 4" id="KW-0732">Signal</keyword>
<evidence type="ECO:0000256" key="4">
    <source>
        <dbReference type="SAM" id="SignalP"/>
    </source>
</evidence>
<name>A0A4R6S3Y3_9MICO</name>
<dbReference type="GO" id="GO:0043190">
    <property type="term" value="C:ATP-binding cassette (ABC) transporter complex"/>
    <property type="evidence" value="ECO:0007669"/>
    <property type="project" value="InterPro"/>
</dbReference>
<dbReference type="Gene3D" id="3.40.190.10">
    <property type="entry name" value="Periplasmic binding protein-like II"/>
    <property type="match status" value="1"/>
</dbReference>
<dbReference type="PANTHER" id="PTHR30290">
    <property type="entry name" value="PERIPLASMIC BINDING COMPONENT OF ABC TRANSPORTER"/>
    <property type="match status" value="1"/>
</dbReference>
<evidence type="ECO:0000256" key="2">
    <source>
        <dbReference type="ARBA" id="ARBA00022448"/>
    </source>
</evidence>
<evidence type="ECO:0000256" key="1">
    <source>
        <dbReference type="ARBA" id="ARBA00005695"/>
    </source>
</evidence>
<protein>
    <submittedName>
        <fullName evidence="6">Peptide/nickel transport system substrate-binding protein</fullName>
    </submittedName>
</protein>
<dbReference type="Proteomes" id="UP000295601">
    <property type="component" value="Unassembled WGS sequence"/>
</dbReference>
<reference evidence="6 7" key="1">
    <citation type="submission" date="2019-03" db="EMBL/GenBank/DDBJ databases">
        <title>Genomic analyses of the natural microbiome of Caenorhabditis elegans.</title>
        <authorList>
            <person name="Samuel B."/>
        </authorList>
    </citation>
    <scope>NUCLEOTIDE SEQUENCE [LARGE SCALE GENOMIC DNA]</scope>
    <source>
        <strain evidence="6 7">JUb18</strain>
    </source>
</reference>
<feature type="domain" description="Solute-binding protein family 5" evidence="5">
    <location>
        <begin position="85"/>
        <end position="424"/>
    </location>
</feature>
<proteinExistence type="inferred from homology"/>
<accession>A0A4R6S3Y3</accession>
<dbReference type="GO" id="GO:0042597">
    <property type="term" value="C:periplasmic space"/>
    <property type="evidence" value="ECO:0007669"/>
    <property type="project" value="UniProtKB-ARBA"/>
</dbReference>
<comment type="similarity">
    <text evidence="1">Belongs to the bacterial solute-binding protein 5 family.</text>
</comment>
<dbReference type="AlphaFoldDB" id="A0A4R6S3Y3"/>
<dbReference type="OrthoDB" id="5049679at2"/>
<dbReference type="PROSITE" id="PS51257">
    <property type="entry name" value="PROKAR_LIPOPROTEIN"/>
    <property type="match status" value="1"/>
</dbReference>
<dbReference type="InterPro" id="IPR039424">
    <property type="entry name" value="SBP_5"/>
</dbReference>
<dbReference type="PANTHER" id="PTHR30290:SF9">
    <property type="entry name" value="OLIGOPEPTIDE-BINDING PROTEIN APPA"/>
    <property type="match status" value="1"/>
</dbReference>
<sequence length="516" mass="55320">MSTTKFLMKALVPLSIAGLLLSGCAGGSGSSGSGGDSAAATTSDTLRANWGGFPESWEPGSQAMEPGYMRVPYETLVLRQKDGTILPYLATEWEFGEGAKSLTLTLRDDVTFQDGTPFNAEAVKTNVEYVRDVVGGQFGGPLASGVDSVEAIDDTHVKFTFSRPFGTFLDLLSQRNLPMASPAAIADGSIKTNPVGTSPWAYDESKSIAGTKMFFGEYAEYWGEKPGFANVELYGIADDTAATAALLSGDLDVTDTELDELPRIEAASNVETFDYPAIRVNLNFFDRGTGGVFEDQQVREALCYAIDGSVIASLSEDRTAETQHFIEGEIGYNPEIVGYDANLKKAKEIWAELGNPEITAQIGAAPFNKQEITVRAEQMSQLPNVNITVQELTAPQYFSTWNAGSYPLGVGNNAQITPADWYGSWFSENAPLNTSKTVSEKLAGLAGKALGSTGTPDADANWQAVMQEISDEALACSHSVNLESIAYNTDTVADVQPAIQVWEQNLIDYRAVKPAA</sequence>
<dbReference type="InterPro" id="IPR030678">
    <property type="entry name" value="Peptide/Ni-bd"/>
</dbReference>
<evidence type="ECO:0000313" key="6">
    <source>
        <dbReference type="EMBL" id="TDP93405.1"/>
    </source>
</evidence>
<dbReference type="GO" id="GO:1904680">
    <property type="term" value="F:peptide transmembrane transporter activity"/>
    <property type="evidence" value="ECO:0007669"/>
    <property type="project" value="TreeGrafter"/>
</dbReference>
<dbReference type="RefSeq" id="WP_133616428.1">
    <property type="nucleotide sequence ID" value="NZ_SNYA01000003.1"/>
</dbReference>
<keyword evidence="2" id="KW-0813">Transport</keyword>
<organism evidence="6 7">
    <name type="scientific">Leucobacter luti</name>
    <dbReference type="NCBI Taxonomy" id="340320"/>
    <lineage>
        <taxon>Bacteria</taxon>
        <taxon>Bacillati</taxon>
        <taxon>Actinomycetota</taxon>
        <taxon>Actinomycetes</taxon>
        <taxon>Micrococcales</taxon>
        <taxon>Microbacteriaceae</taxon>
        <taxon>Leucobacter</taxon>
    </lineage>
</organism>
<dbReference type="Gene3D" id="3.10.105.10">
    <property type="entry name" value="Dipeptide-binding Protein, Domain 3"/>
    <property type="match status" value="1"/>
</dbReference>
<keyword evidence="7" id="KW-1185">Reference proteome</keyword>
<dbReference type="PIRSF" id="PIRSF002741">
    <property type="entry name" value="MppA"/>
    <property type="match status" value="1"/>
</dbReference>
<feature type="signal peptide" evidence="4">
    <location>
        <begin position="1"/>
        <end position="25"/>
    </location>
</feature>
<dbReference type="EMBL" id="SNYA01000003">
    <property type="protein sequence ID" value="TDP93405.1"/>
    <property type="molecule type" value="Genomic_DNA"/>
</dbReference>
<comment type="caution">
    <text evidence="6">The sequence shown here is derived from an EMBL/GenBank/DDBJ whole genome shotgun (WGS) entry which is preliminary data.</text>
</comment>
<dbReference type="Pfam" id="PF00496">
    <property type="entry name" value="SBP_bac_5"/>
    <property type="match status" value="1"/>
</dbReference>
<dbReference type="InterPro" id="IPR000914">
    <property type="entry name" value="SBP_5_dom"/>
</dbReference>
<evidence type="ECO:0000259" key="5">
    <source>
        <dbReference type="Pfam" id="PF00496"/>
    </source>
</evidence>
<evidence type="ECO:0000256" key="3">
    <source>
        <dbReference type="ARBA" id="ARBA00022729"/>
    </source>
</evidence>
<feature type="chain" id="PRO_5038422706" evidence="4">
    <location>
        <begin position="26"/>
        <end position="516"/>
    </location>
</feature>
<gene>
    <name evidence="6" type="ORF">EDF62_1384</name>
</gene>
<dbReference type="GO" id="GO:0015833">
    <property type="term" value="P:peptide transport"/>
    <property type="evidence" value="ECO:0007669"/>
    <property type="project" value="TreeGrafter"/>
</dbReference>